<dbReference type="SUPFAM" id="SSF52540">
    <property type="entry name" value="P-loop containing nucleoside triphosphate hydrolases"/>
    <property type="match status" value="1"/>
</dbReference>
<dbReference type="Gene3D" id="3.40.50.300">
    <property type="entry name" value="P-loop containing nucleotide triphosphate hydrolases"/>
    <property type="match status" value="1"/>
</dbReference>
<dbReference type="HAMAP" id="MF_00096">
    <property type="entry name" value="MutS"/>
    <property type="match status" value="1"/>
</dbReference>
<dbReference type="Proteomes" id="UP001237448">
    <property type="component" value="Unassembled WGS sequence"/>
</dbReference>
<dbReference type="Pfam" id="PF05190">
    <property type="entry name" value="MutS_IV"/>
    <property type="match status" value="1"/>
</dbReference>
<evidence type="ECO:0000256" key="5">
    <source>
        <dbReference type="ARBA" id="ARBA00022840"/>
    </source>
</evidence>
<comment type="similarity">
    <text evidence="1 9 10">Belongs to the DNA mismatch repair MutS family.</text>
</comment>
<dbReference type="InterPro" id="IPR007860">
    <property type="entry name" value="DNA_mmatch_repair_MutS_con_dom"/>
</dbReference>
<comment type="function">
    <text evidence="8 9">This protein is involved in the repair of mismatches in DNA. It is possible that it carries out the mismatch recognition step. This protein has a weak ATPase activity.</text>
</comment>
<dbReference type="InterPro" id="IPR036678">
    <property type="entry name" value="MutS_con_dom_sf"/>
</dbReference>
<evidence type="ECO:0000256" key="1">
    <source>
        <dbReference type="ARBA" id="ARBA00006271"/>
    </source>
</evidence>
<dbReference type="InterPro" id="IPR007861">
    <property type="entry name" value="DNA_mismatch_repair_MutS_clamp"/>
</dbReference>
<keyword evidence="13" id="KW-1185">Reference proteome</keyword>
<keyword evidence="5 9" id="KW-0067">ATP-binding</keyword>
<evidence type="ECO:0000256" key="10">
    <source>
        <dbReference type="RuleBase" id="RU003756"/>
    </source>
</evidence>
<dbReference type="EMBL" id="JAUSVK010000001">
    <property type="protein sequence ID" value="MDQ0395942.1"/>
    <property type="molecule type" value="Genomic_DNA"/>
</dbReference>
<gene>
    <name evidence="9" type="primary">mutS</name>
    <name evidence="12" type="ORF">J3R73_005734</name>
</gene>
<dbReference type="PANTHER" id="PTHR11361">
    <property type="entry name" value="DNA MISMATCH REPAIR PROTEIN MUTS FAMILY MEMBER"/>
    <property type="match status" value="1"/>
</dbReference>
<feature type="domain" description="DNA mismatch repair proteins mutS family" evidence="11">
    <location>
        <begin position="742"/>
        <end position="758"/>
    </location>
</feature>
<dbReference type="Gene3D" id="3.40.1170.10">
    <property type="entry name" value="DNA repair protein MutS, domain I"/>
    <property type="match status" value="1"/>
</dbReference>
<proteinExistence type="inferred from homology"/>
<keyword evidence="3 9" id="KW-0547">Nucleotide-binding</keyword>
<organism evidence="12 13">
    <name type="scientific">Labrys monachus</name>
    <dbReference type="NCBI Taxonomy" id="217067"/>
    <lineage>
        <taxon>Bacteria</taxon>
        <taxon>Pseudomonadati</taxon>
        <taxon>Pseudomonadota</taxon>
        <taxon>Alphaproteobacteria</taxon>
        <taxon>Hyphomicrobiales</taxon>
        <taxon>Xanthobacteraceae</taxon>
        <taxon>Labrys</taxon>
    </lineage>
</organism>
<dbReference type="Pfam" id="PF05192">
    <property type="entry name" value="MutS_III"/>
    <property type="match status" value="1"/>
</dbReference>
<dbReference type="SUPFAM" id="SSF53150">
    <property type="entry name" value="DNA repair protein MutS, domain II"/>
    <property type="match status" value="1"/>
</dbReference>
<dbReference type="Gene3D" id="3.30.420.110">
    <property type="entry name" value="MutS, connector domain"/>
    <property type="match status" value="1"/>
</dbReference>
<dbReference type="PANTHER" id="PTHR11361:SF34">
    <property type="entry name" value="DNA MISMATCH REPAIR PROTEIN MSH1, MITOCHONDRIAL"/>
    <property type="match status" value="1"/>
</dbReference>
<dbReference type="SUPFAM" id="SSF55271">
    <property type="entry name" value="DNA repair protein MutS, domain I"/>
    <property type="match status" value="1"/>
</dbReference>
<evidence type="ECO:0000313" key="13">
    <source>
        <dbReference type="Proteomes" id="UP001237448"/>
    </source>
</evidence>
<protein>
    <recommendedName>
        <fullName evidence="2 9">DNA mismatch repair protein MutS</fullName>
    </recommendedName>
</protein>
<dbReference type="SMART" id="SM00533">
    <property type="entry name" value="MUTSd"/>
    <property type="match status" value="1"/>
</dbReference>
<keyword evidence="7 9" id="KW-0234">DNA repair</keyword>
<evidence type="ECO:0000256" key="9">
    <source>
        <dbReference type="HAMAP-Rule" id="MF_00096"/>
    </source>
</evidence>
<comment type="caution">
    <text evidence="12">The sequence shown here is derived from an EMBL/GenBank/DDBJ whole genome shotgun (WGS) entry which is preliminary data.</text>
</comment>
<dbReference type="CDD" id="cd03284">
    <property type="entry name" value="ABC_MutS1"/>
    <property type="match status" value="1"/>
</dbReference>
<keyword evidence="6 9" id="KW-0238">DNA-binding</keyword>
<evidence type="ECO:0000256" key="3">
    <source>
        <dbReference type="ARBA" id="ARBA00022741"/>
    </source>
</evidence>
<dbReference type="Gene3D" id="1.10.1420.10">
    <property type="match status" value="2"/>
</dbReference>
<evidence type="ECO:0000256" key="6">
    <source>
        <dbReference type="ARBA" id="ARBA00023125"/>
    </source>
</evidence>
<dbReference type="PROSITE" id="PS00486">
    <property type="entry name" value="DNA_MISMATCH_REPAIR_2"/>
    <property type="match status" value="1"/>
</dbReference>
<sequence>MNIAPQKPDPDGLQPVTPMMAQYLEIKAAHQGALLFYRMGDFYELFFEDAEIASKTLGIVLTKRGKHQGADIAMCGVPVVRADEYLQRLIAHGHRVAVCEQMEDPAEAKKRGGKSVVRRGVVRLVTPGTITEETLLEPTRSNLLLAVARLRVSDDEARYGLAFADISTGQFGLSECSPAGLAAEIARLDPSEVVIAEAVHEDEALAPLWREIRAAVTPVGRDVFDGGQAERRLADFFDVATIDGFGSFSRAETVAAAGLVTYILRTQVGRKPALDPPRRDGASSHMAIDAATRANLELLRTLGGERAGSLFDAIDRTVTAGGGRLLAQWLASPLIRPDAIAERQDAVAFFTERALLRGQMRARLRSAPDIARSMGRLALDRAGPRDLAALREGLGGIADLEALLQAQADLPPILAAIAAALARPDRGLAPRLAAALEDDLPLLKRDGGFIRAGYDAALDETRALRDESRRVIAALQARYAETSEVRQLKIKHNNMLGYFVEVPQQAGEAFLQPGLRETYVHRQTMAGAMRFSTSELSTLESRIASAAEQALAGELAIFGELAGALLADGAAIRTATEALALLDVIVALAVLAEEENYARPAVDGSLAFAIEGGRHPVVEQALKRDGKPFVANDCDLSGQEAGKAGAGKAAGRSAPDKSAAGKIWLLTGPNMAGKSTFLRQNALIAVLAQIGSFVPARQAHIGAVDALFSRVGAADDLARGRSTFMVEMVETAAILNQAGPRALVILDEIGRGTATFDGLSIAWAAIENLSAVNRCRALFATHYHELTQLSKKLPRLANATMRVTEWQGDVVFLHEVVPGAADRSYGIQVAKLAGMPAAVVERARAVLAQLEATDRQAPSARLIDDLPLFAAAPRAAAPAPATRPDVVAEALDALDPNDMTPRQALEALFSLKAKRDGARRA</sequence>
<dbReference type="NCBIfam" id="TIGR01070">
    <property type="entry name" value="mutS1"/>
    <property type="match status" value="1"/>
</dbReference>
<accession>A0ABU0FNJ0</accession>
<evidence type="ECO:0000313" key="12">
    <source>
        <dbReference type="EMBL" id="MDQ0395942.1"/>
    </source>
</evidence>
<dbReference type="SMART" id="SM00534">
    <property type="entry name" value="MUTSac"/>
    <property type="match status" value="1"/>
</dbReference>
<evidence type="ECO:0000256" key="2">
    <source>
        <dbReference type="ARBA" id="ARBA00021982"/>
    </source>
</evidence>
<name>A0ABU0FNJ0_9HYPH</name>
<feature type="binding site" evidence="9">
    <location>
        <begin position="668"/>
        <end position="675"/>
    </location>
    <ligand>
        <name>ATP</name>
        <dbReference type="ChEBI" id="CHEBI:30616"/>
    </ligand>
</feature>
<dbReference type="InterPro" id="IPR007696">
    <property type="entry name" value="DNA_mismatch_repair_MutS_core"/>
</dbReference>
<dbReference type="InterPro" id="IPR045076">
    <property type="entry name" value="MutS"/>
</dbReference>
<dbReference type="Pfam" id="PF05188">
    <property type="entry name" value="MutS_II"/>
    <property type="match status" value="1"/>
</dbReference>
<dbReference type="InterPro" id="IPR007695">
    <property type="entry name" value="DNA_mismatch_repair_MutS-lik_N"/>
</dbReference>
<dbReference type="InterPro" id="IPR027417">
    <property type="entry name" value="P-loop_NTPase"/>
</dbReference>
<evidence type="ECO:0000256" key="7">
    <source>
        <dbReference type="ARBA" id="ARBA00023204"/>
    </source>
</evidence>
<evidence type="ECO:0000256" key="4">
    <source>
        <dbReference type="ARBA" id="ARBA00022763"/>
    </source>
</evidence>
<dbReference type="PIRSF" id="PIRSF037677">
    <property type="entry name" value="DNA_mis_repair_Msh6"/>
    <property type="match status" value="1"/>
</dbReference>
<dbReference type="InterPro" id="IPR000432">
    <property type="entry name" value="DNA_mismatch_repair_MutS_C"/>
</dbReference>
<dbReference type="NCBIfam" id="NF003810">
    <property type="entry name" value="PRK05399.1"/>
    <property type="match status" value="1"/>
</dbReference>
<reference evidence="12 13" key="1">
    <citation type="submission" date="2023-07" db="EMBL/GenBank/DDBJ databases">
        <title>Genomic Encyclopedia of Type Strains, Phase IV (KMG-IV): sequencing the most valuable type-strain genomes for metagenomic binning, comparative biology and taxonomic classification.</title>
        <authorList>
            <person name="Goeker M."/>
        </authorList>
    </citation>
    <scope>NUCLEOTIDE SEQUENCE [LARGE SCALE GENOMIC DNA]</scope>
    <source>
        <strain evidence="12 13">DSM 5896</strain>
    </source>
</reference>
<dbReference type="Pfam" id="PF01624">
    <property type="entry name" value="MutS_I"/>
    <property type="match status" value="1"/>
</dbReference>
<evidence type="ECO:0000259" key="11">
    <source>
        <dbReference type="PROSITE" id="PS00486"/>
    </source>
</evidence>
<evidence type="ECO:0000256" key="8">
    <source>
        <dbReference type="ARBA" id="ARBA00024647"/>
    </source>
</evidence>
<keyword evidence="4 9" id="KW-0227">DNA damage</keyword>
<dbReference type="SUPFAM" id="SSF48334">
    <property type="entry name" value="DNA repair protein MutS, domain III"/>
    <property type="match status" value="1"/>
</dbReference>
<dbReference type="Pfam" id="PF00488">
    <property type="entry name" value="MutS_V"/>
    <property type="match status" value="1"/>
</dbReference>
<dbReference type="InterPro" id="IPR017261">
    <property type="entry name" value="DNA_mismatch_repair_MutS/MSH"/>
</dbReference>
<dbReference type="InterPro" id="IPR036187">
    <property type="entry name" value="DNA_mismatch_repair_MutS_sf"/>
</dbReference>
<dbReference type="RefSeq" id="WP_307435412.1">
    <property type="nucleotide sequence ID" value="NZ_JAUSVK010000001.1"/>
</dbReference>
<dbReference type="InterPro" id="IPR016151">
    <property type="entry name" value="DNA_mismatch_repair_MutS_N"/>
</dbReference>
<dbReference type="Gene3D" id="6.10.140.430">
    <property type="match status" value="1"/>
</dbReference>
<dbReference type="InterPro" id="IPR005748">
    <property type="entry name" value="DNA_mismatch_repair_MutS"/>
</dbReference>